<dbReference type="Proteomes" id="UP000019254">
    <property type="component" value="Unassembled WGS sequence"/>
</dbReference>
<dbReference type="RefSeq" id="WP_036078447.1">
    <property type="nucleotide sequence ID" value="NZ_AODE01000013.1"/>
</dbReference>
<proteinExistence type="predicted"/>
<dbReference type="PATRIC" id="fig|1265820.5.peg.1345"/>
<name>W7C1N7_9LIST</name>
<reference evidence="1 2" key="1">
    <citation type="journal article" date="2014" name="Int. J. Syst. Evol. Microbiol.">
        <title>Listeria floridensis sp. nov., Listeria aquatica sp. nov., Listeria cornellensis sp. nov., Listeria riparia sp. nov. and Listeria grandensis sp. nov., from agricultural and natural environments.</title>
        <authorList>
            <person name="den Bakker H.C."/>
            <person name="Warchocki S."/>
            <person name="Wright E.M."/>
            <person name="Allred A.F."/>
            <person name="Ahlstrom C."/>
            <person name="Manuel C.S."/>
            <person name="Stasiewicz M.J."/>
            <person name="Burrell A."/>
            <person name="Roof S."/>
            <person name="Strawn L."/>
            <person name="Fortes E.D."/>
            <person name="Nightingale K.K."/>
            <person name="Kephart D."/>
            <person name="Wiedmann M."/>
        </authorList>
    </citation>
    <scope>NUCLEOTIDE SEQUENCE [LARGE SCALE GENOMIC DNA]</scope>
    <source>
        <strain evidence="2">FSL F6-969</strain>
    </source>
</reference>
<dbReference type="STRING" id="1265820.PCORN_06855"/>
<protein>
    <submittedName>
        <fullName evidence="1">Uncharacterized protein</fullName>
    </submittedName>
</protein>
<comment type="caution">
    <text evidence="1">The sequence shown here is derived from an EMBL/GenBank/DDBJ whole genome shotgun (WGS) entry which is preliminary data.</text>
</comment>
<gene>
    <name evidence="1" type="ORF">PCORN_06855</name>
</gene>
<keyword evidence="2" id="KW-1185">Reference proteome</keyword>
<evidence type="ECO:0000313" key="1">
    <source>
        <dbReference type="EMBL" id="EUJ31187.1"/>
    </source>
</evidence>
<sequence>MKPFDLKSGEFIISYVDKNGKKQDDIRFEATPGKSTMNSTLFISIAEVKEDGTMNIDYSYSSVNGEEISSQSN</sequence>
<dbReference type="AlphaFoldDB" id="W7C1N7"/>
<evidence type="ECO:0000313" key="2">
    <source>
        <dbReference type="Proteomes" id="UP000019254"/>
    </source>
</evidence>
<dbReference type="OrthoDB" id="2365743at2"/>
<organism evidence="1 2">
    <name type="scientific">Listeria cornellensis FSL F6-0969</name>
    <dbReference type="NCBI Taxonomy" id="1265820"/>
    <lineage>
        <taxon>Bacteria</taxon>
        <taxon>Bacillati</taxon>
        <taxon>Bacillota</taxon>
        <taxon>Bacilli</taxon>
        <taxon>Bacillales</taxon>
        <taxon>Listeriaceae</taxon>
        <taxon>Listeria</taxon>
    </lineage>
</organism>
<dbReference type="EMBL" id="AODE01000013">
    <property type="protein sequence ID" value="EUJ31187.1"/>
    <property type="molecule type" value="Genomic_DNA"/>
</dbReference>
<accession>W7C1N7</accession>